<evidence type="ECO:0000256" key="2">
    <source>
        <dbReference type="SAM" id="SignalP"/>
    </source>
</evidence>
<name>A0A2Z2Q1Y0_9HYPH</name>
<keyword evidence="1" id="KW-0378">Hydrolase</keyword>
<feature type="signal peptide" evidence="2">
    <location>
        <begin position="1"/>
        <end position="30"/>
    </location>
</feature>
<keyword evidence="2" id="KW-0732">Signal</keyword>
<dbReference type="AlphaFoldDB" id="A0A2Z2Q1Y0"/>
<dbReference type="Gene3D" id="3.40.50.1820">
    <property type="entry name" value="alpha/beta hydrolase"/>
    <property type="match status" value="1"/>
</dbReference>
<dbReference type="InterPro" id="IPR000073">
    <property type="entry name" value="AB_hydrolase_1"/>
</dbReference>
<evidence type="ECO:0000256" key="1">
    <source>
        <dbReference type="ARBA" id="ARBA00022801"/>
    </source>
</evidence>
<evidence type="ECO:0000259" key="3">
    <source>
        <dbReference type="Pfam" id="PF12697"/>
    </source>
</evidence>
<keyword evidence="4" id="KW-0614">Plasmid</keyword>
<dbReference type="SUPFAM" id="SSF53474">
    <property type="entry name" value="alpha/beta-Hydrolases"/>
    <property type="match status" value="1"/>
</dbReference>
<sequence length="301" mass="32013">MLALISRRFALVTVAAAMTSMLSTTSPTRAGELDFVVIKAPDQVPAKSGTVDLGGFKLAYWDTGGDGEPVVLLHPASVGHDAWIYQQPALSKAGFRVIGFARRGYRGSDAGPADHGTASGDLGALVEALDLGKVHLVGVAAGGIYAADYAITYPGAVKSLVIANSLVTVGDKDYMAASAALRPKGFEEMPADFKELGPTYRSGNPEGTAQWLEINRNAVHTRFRQDPQSKMTLDDLATITVPTLMLTGTADLYTPPPMLKKMADRMRNVSVTIVEGAGHAAFWEQPEAFNSAVIDFLRKSD</sequence>
<feature type="chain" id="PRO_5016267043" evidence="2">
    <location>
        <begin position="31"/>
        <end position="301"/>
    </location>
</feature>
<proteinExistence type="predicted"/>
<dbReference type="PANTHER" id="PTHR43798">
    <property type="entry name" value="MONOACYLGLYCEROL LIPASE"/>
    <property type="match status" value="1"/>
</dbReference>
<organism evidence="4">
    <name type="scientific">Agrobacterium deltaense</name>
    <dbReference type="NCBI Taxonomy" id="1183412"/>
    <lineage>
        <taxon>Bacteria</taxon>
        <taxon>Pseudomonadati</taxon>
        <taxon>Pseudomonadota</taxon>
        <taxon>Alphaproteobacteria</taxon>
        <taxon>Hyphomicrobiales</taxon>
        <taxon>Rhizobiaceae</taxon>
        <taxon>Rhizobium/Agrobacterium group</taxon>
        <taxon>Agrobacterium</taxon>
    </lineage>
</organism>
<protein>
    <submittedName>
        <fullName evidence="4">Twin-arginine translocation pathway signal</fullName>
    </submittedName>
</protein>
<dbReference type="PRINTS" id="PR00111">
    <property type="entry name" value="ABHYDROLASE"/>
</dbReference>
<dbReference type="EMBL" id="KY000069">
    <property type="protein sequence ID" value="ASK48471.1"/>
    <property type="molecule type" value="Genomic_DNA"/>
</dbReference>
<dbReference type="GO" id="GO:0016020">
    <property type="term" value="C:membrane"/>
    <property type="evidence" value="ECO:0007669"/>
    <property type="project" value="TreeGrafter"/>
</dbReference>
<evidence type="ECO:0000313" key="4">
    <source>
        <dbReference type="EMBL" id="ASK48471.1"/>
    </source>
</evidence>
<feature type="domain" description="AB hydrolase-1" evidence="3">
    <location>
        <begin position="70"/>
        <end position="291"/>
    </location>
</feature>
<dbReference type="PANTHER" id="PTHR43798:SF31">
    <property type="entry name" value="AB HYDROLASE SUPERFAMILY PROTEIN YCLE"/>
    <property type="match status" value="1"/>
</dbReference>
<reference evidence="4" key="1">
    <citation type="submission" date="2016-10" db="EMBL/GenBank/DDBJ databases">
        <title>Agrobacterium Ti plasmids: Classification based on T-DNA and Vir regions organization.</title>
        <authorList>
            <person name="Nabi N."/>
            <person name="Vial L."/>
            <person name="Ben Hafsa A."/>
            <person name="Chapulliot D."/>
            <person name="Berard A."/>
            <person name="Chauveau A."/>
            <person name="Le Paslier M.-C."/>
            <person name="Harzallah Skhiri F."/>
            <person name="Brunel D."/>
            <person name="Nesme X."/>
            <person name="Chaouachi M."/>
        </authorList>
    </citation>
    <scope>NUCLEOTIDE SEQUENCE</scope>
    <source>
        <strain evidence="4">Tun176</strain>
        <plasmid evidence="4">pTi_Tun176</plasmid>
    </source>
</reference>
<geneLocation type="plasmid" evidence="4">
    <name>pTi_Tun176</name>
</geneLocation>
<dbReference type="InterPro" id="IPR050266">
    <property type="entry name" value="AB_hydrolase_sf"/>
</dbReference>
<dbReference type="InterPro" id="IPR029058">
    <property type="entry name" value="AB_hydrolase_fold"/>
</dbReference>
<dbReference type="GO" id="GO:0016787">
    <property type="term" value="F:hydrolase activity"/>
    <property type="evidence" value="ECO:0007669"/>
    <property type="project" value="UniProtKB-KW"/>
</dbReference>
<dbReference type="Pfam" id="PF12697">
    <property type="entry name" value="Abhydrolase_6"/>
    <property type="match status" value="1"/>
</dbReference>
<accession>A0A2Z2Q1Y0</accession>